<gene>
    <name evidence="1" type="ORF">Ab1vBOLIVR1_gp01</name>
</gene>
<evidence type="ECO:0000313" key="2">
    <source>
        <dbReference type="Proteomes" id="UP000671973"/>
    </source>
</evidence>
<protein>
    <submittedName>
        <fullName evidence="1">Uncharacterized protein</fullName>
    </submittedName>
</protein>
<reference evidence="1 2" key="1">
    <citation type="submission" date="2020-03" db="EMBL/GenBank/DDBJ databases">
        <authorList>
            <person name="Holtappels D."/>
            <person name="Bomans J.P.J."/>
            <person name="Lavigne R."/>
            <person name="Wagemans J."/>
        </authorList>
    </citation>
    <scope>NUCLEOTIDE SEQUENCE [LARGE SCALE GENOMIC DNA]</scope>
    <source>
        <strain evidence="1 2">OLIVR1</strain>
    </source>
</reference>
<proteinExistence type="predicted"/>
<sequence>MGTKKLNPFVDDKGLGSLNFSETYRGFVTVTL</sequence>
<accession>A0A858MQZ1</accession>
<organism evidence="1 2">
    <name type="scientific">Agrobacterium phage OLIVR1</name>
    <dbReference type="NCBI Taxonomy" id="2723769"/>
    <lineage>
        <taxon>Viruses</taxon>
        <taxon>Duplodnaviria</taxon>
        <taxon>Heunggongvirae</taxon>
        <taxon>Uroviricota</taxon>
        <taxon>Caudoviricetes</taxon>
        <taxon>Schitoviridae</taxon>
        <taxon>Oliverunavirus</taxon>
        <taxon>Oliverunavirus OLIVR1</taxon>
    </lineage>
</organism>
<dbReference type="Proteomes" id="UP000671973">
    <property type="component" value="Segment"/>
</dbReference>
<name>A0A858MQZ1_9CAUD</name>
<dbReference type="EMBL" id="MT234338">
    <property type="protein sequence ID" value="QIW87196.1"/>
    <property type="molecule type" value="Genomic_DNA"/>
</dbReference>
<keyword evidence="2" id="KW-1185">Reference proteome</keyword>
<evidence type="ECO:0000313" key="1">
    <source>
        <dbReference type="EMBL" id="QIW87196.1"/>
    </source>
</evidence>